<dbReference type="AlphaFoldDB" id="A0A8H7VQ17"/>
<dbReference type="Pfam" id="PF04145">
    <property type="entry name" value="Ctr"/>
    <property type="match status" value="1"/>
</dbReference>
<evidence type="ECO:0000313" key="8">
    <source>
        <dbReference type="Proteomes" id="UP000646827"/>
    </source>
</evidence>
<keyword evidence="8" id="KW-1185">Reference proteome</keyword>
<evidence type="ECO:0000256" key="2">
    <source>
        <dbReference type="ARBA" id="ARBA00022692"/>
    </source>
</evidence>
<sequence length="211" mass="23354">MDMDMGSDSSMSSGHHSMMSMGTFHWSSSGDALWLDSWLPKSEPAYIGTCFGLLFISILSRSIFAIEAYFVSWATMRYQRLDGMNGNGFNPPPRIAGLFATSRTKVVEKNDGDLPTTSTSRSASTQSNNPWTQDTYPESHRLPRVPPFMWSIDTIRSFLTTLGSFVSYLLMMVVMTGNGGFFLVVVVGIFIGEMIFGRFRSLGGIGGEHDH</sequence>
<keyword evidence="5" id="KW-0187">Copper transport</keyword>
<gene>
    <name evidence="7" type="ORF">INT45_003713</name>
</gene>
<comment type="caution">
    <text evidence="7">The sequence shown here is derived from an EMBL/GenBank/DDBJ whole genome shotgun (WGS) entry which is preliminary data.</text>
</comment>
<feature type="compositionally biased region" description="Low complexity" evidence="6">
    <location>
        <begin position="116"/>
        <end position="127"/>
    </location>
</feature>
<dbReference type="EMBL" id="JAEPRB010000040">
    <property type="protein sequence ID" value="KAG2224573.1"/>
    <property type="molecule type" value="Genomic_DNA"/>
</dbReference>
<dbReference type="PANTHER" id="PTHR12483:SF27">
    <property type="entry name" value="COPPER TRANSPORT PROTEIN CTR1"/>
    <property type="match status" value="1"/>
</dbReference>
<evidence type="ECO:0000256" key="5">
    <source>
        <dbReference type="RuleBase" id="RU367022"/>
    </source>
</evidence>
<evidence type="ECO:0000256" key="4">
    <source>
        <dbReference type="ARBA" id="ARBA00023136"/>
    </source>
</evidence>
<evidence type="ECO:0000313" key="7">
    <source>
        <dbReference type="EMBL" id="KAG2224573.1"/>
    </source>
</evidence>
<comment type="similarity">
    <text evidence="5">Belongs to the copper transporter (Ctr) (TC 1.A.56) family. SLC31A subfamily.</text>
</comment>
<dbReference type="Proteomes" id="UP000646827">
    <property type="component" value="Unassembled WGS sequence"/>
</dbReference>
<dbReference type="PANTHER" id="PTHR12483">
    <property type="entry name" value="SOLUTE CARRIER FAMILY 31 COPPER TRANSPORTERS"/>
    <property type="match status" value="1"/>
</dbReference>
<evidence type="ECO:0000256" key="1">
    <source>
        <dbReference type="ARBA" id="ARBA00004141"/>
    </source>
</evidence>
<name>A0A8H7VQ17_9FUNG</name>
<keyword evidence="3 5" id="KW-1133">Transmembrane helix</keyword>
<organism evidence="7 8">
    <name type="scientific">Circinella minor</name>
    <dbReference type="NCBI Taxonomy" id="1195481"/>
    <lineage>
        <taxon>Eukaryota</taxon>
        <taxon>Fungi</taxon>
        <taxon>Fungi incertae sedis</taxon>
        <taxon>Mucoromycota</taxon>
        <taxon>Mucoromycotina</taxon>
        <taxon>Mucoromycetes</taxon>
        <taxon>Mucorales</taxon>
        <taxon>Lichtheimiaceae</taxon>
        <taxon>Circinella</taxon>
    </lineage>
</organism>
<keyword evidence="2 5" id="KW-0812">Transmembrane</keyword>
<keyword evidence="4 5" id="KW-0472">Membrane</keyword>
<evidence type="ECO:0000256" key="6">
    <source>
        <dbReference type="SAM" id="MobiDB-lite"/>
    </source>
</evidence>
<comment type="subcellular location">
    <subcellularLocation>
        <location evidence="1 5">Membrane</location>
        <topology evidence="1 5">Multi-pass membrane protein</topology>
    </subcellularLocation>
</comment>
<dbReference type="GO" id="GO:0005886">
    <property type="term" value="C:plasma membrane"/>
    <property type="evidence" value="ECO:0007669"/>
    <property type="project" value="TreeGrafter"/>
</dbReference>
<reference evidence="7 8" key="1">
    <citation type="submission" date="2020-12" db="EMBL/GenBank/DDBJ databases">
        <title>Metabolic potential, ecology and presence of endohyphal bacteria is reflected in genomic diversity of Mucoromycotina.</title>
        <authorList>
            <person name="Muszewska A."/>
            <person name="Okrasinska A."/>
            <person name="Steczkiewicz K."/>
            <person name="Drgas O."/>
            <person name="Orlowska M."/>
            <person name="Perlinska-Lenart U."/>
            <person name="Aleksandrzak-Piekarczyk T."/>
            <person name="Szatraj K."/>
            <person name="Zielenkiewicz U."/>
            <person name="Pilsyk S."/>
            <person name="Malc E."/>
            <person name="Mieczkowski P."/>
            <person name="Kruszewska J.S."/>
            <person name="Biernat P."/>
            <person name="Pawlowska J."/>
        </authorList>
    </citation>
    <scope>NUCLEOTIDE SEQUENCE [LARGE SCALE GENOMIC DNA]</scope>
    <source>
        <strain evidence="7 8">CBS 142.35</strain>
    </source>
</reference>
<dbReference type="GO" id="GO:0005375">
    <property type="term" value="F:copper ion transmembrane transporter activity"/>
    <property type="evidence" value="ECO:0007669"/>
    <property type="project" value="UniProtKB-UniRule"/>
</dbReference>
<keyword evidence="5" id="KW-0186">Copper</keyword>
<keyword evidence="5" id="KW-0813">Transport</keyword>
<accession>A0A8H7VQ17</accession>
<evidence type="ECO:0000256" key="3">
    <source>
        <dbReference type="ARBA" id="ARBA00022989"/>
    </source>
</evidence>
<protein>
    <recommendedName>
        <fullName evidence="5">Copper transport protein</fullName>
    </recommendedName>
</protein>
<feature type="region of interest" description="Disordered" evidence="6">
    <location>
        <begin position="109"/>
        <end position="136"/>
    </location>
</feature>
<dbReference type="OrthoDB" id="73901at2759"/>
<feature type="transmembrane region" description="Helical" evidence="5">
    <location>
        <begin position="45"/>
        <end position="71"/>
    </location>
</feature>
<proteinExistence type="inferred from homology"/>
<dbReference type="InterPro" id="IPR007274">
    <property type="entry name" value="Cop_transporter"/>
</dbReference>
<keyword evidence="5" id="KW-0406">Ion transport</keyword>